<dbReference type="EMBL" id="CP106735">
    <property type="protein sequence ID" value="UXX79183.1"/>
    <property type="molecule type" value="Genomic_DNA"/>
</dbReference>
<dbReference type="SUPFAM" id="SSF52833">
    <property type="entry name" value="Thioredoxin-like"/>
    <property type="match status" value="1"/>
</dbReference>
<dbReference type="InterPro" id="IPR036249">
    <property type="entry name" value="Thioredoxin-like_sf"/>
</dbReference>
<gene>
    <name evidence="2" type="ORF">N7E81_17660</name>
</gene>
<evidence type="ECO:0000313" key="3">
    <source>
        <dbReference type="Proteomes" id="UP001062165"/>
    </source>
</evidence>
<evidence type="ECO:0000259" key="1">
    <source>
        <dbReference type="Pfam" id="PF08534"/>
    </source>
</evidence>
<protein>
    <submittedName>
        <fullName evidence="2">Redoxin family protein</fullName>
    </submittedName>
</protein>
<dbReference type="InterPro" id="IPR013740">
    <property type="entry name" value="Redoxin"/>
</dbReference>
<dbReference type="Gene3D" id="3.40.30.10">
    <property type="entry name" value="Glutaredoxin"/>
    <property type="match status" value="1"/>
</dbReference>
<organism evidence="2 3">
    <name type="scientific">Reichenbachiella carrageenanivorans</name>
    <dbReference type="NCBI Taxonomy" id="2979869"/>
    <lineage>
        <taxon>Bacteria</taxon>
        <taxon>Pseudomonadati</taxon>
        <taxon>Bacteroidota</taxon>
        <taxon>Cytophagia</taxon>
        <taxon>Cytophagales</taxon>
        <taxon>Reichenbachiellaceae</taxon>
        <taxon>Reichenbachiella</taxon>
    </lineage>
</organism>
<dbReference type="InterPro" id="IPR047262">
    <property type="entry name" value="PRX-like1"/>
</dbReference>
<accession>A0ABY6D286</accession>
<sequence>MNRKLYLIFIALVITLRSFGQNYVSKELPLYNVLTDTDITLAKFDSHSAIVLVYTSIHCPYAKLYKERISSMSDQYASQNVRFAFVNANANHPSNKETIKHMKDEANTSNQNVLYLADKNHTVRKALNVEKNPEVIILTPISEGYRKVYQGAIDDSPQSESTVRKNYVQMTLNSILTNKTVPLTYQRPVGCRIK</sequence>
<feature type="domain" description="Redoxin" evidence="1">
    <location>
        <begin position="36"/>
        <end position="130"/>
    </location>
</feature>
<proteinExistence type="predicted"/>
<dbReference type="Pfam" id="PF08534">
    <property type="entry name" value="Redoxin"/>
    <property type="match status" value="1"/>
</dbReference>
<evidence type="ECO:0000313" key="2">
    <source>
        <dbReference type="EMBL" id="UXX79183.1"/>
    </source>
</evidence>
<dbReference type="PANTHER" id="PTHR43640">
    <property type="entry name" value="OS07G0260300 PROTEIN"/>
    <property type="match status" value="1"/>
</dbReference>
<reference evidence="2" key="1">
    <citation type="submission" date="2022-10" db="EMBL/GenBank/DDBJ databases">
        <title>Comparative genomics and taxonomic characterization of three novel marine species of genus Reichenbachiella exhibiting antioxidant and polysaccharide degradation activities.</title>
        <authorList>
            <person name="Muhammad N."/>
            <person name="Lee Y.-J."/>
            <person name="Ko J."/>
            <person name="Kim S.-G."/>
        </authorList>
    </citation>
    <scope>NUCLEOTIDE SEQUENCE</scope>
    <source>
        <strain evidence="2">Wsw4-B4</strain>
    </source>
</reference>
<dbReference type="PANTHER" id="PTHR43640:SF1">
    <property type="entry name" value="THIOREDOXIN-DEPENDENT PEROXIREDOXIN"/>
    <property type="match status" value="1"/>
</dbReference>
<keyword evidence="3" id="KW-1185">Reference proteome</keyword>
<name>A0ABY6D286_9BACT</name>
<dbReference type="RefSeq" id="WP_263050926.1">
    <property type="nucleotide sequence ID" value="NZ_CP106735.1"/>
</dbReference>
<dbReference type="Proteomes" id="UP001062165">
    <property type="component" value="Chromosome"/>
</dbReference>